<evidence type="ECO:0000313" key="14">
    <source>
        <dbReference type="EMBL" id="TCT19342.1"/>
    </source>
</evidence>
<keyword evidence="8 12" id="KW-1133">Transmembrane helix</keyword>
<accession>A0A4V2V105</accession>
<evidence type="ECO:0000256" key="2">
    <source>
        <dbReference type="ARBA" id="ARBA00022475"/>
    </source>
</evidence>
<evidence type="ECO:0000256" key="8">
    <source>
        <dbReference type="ARBA" id="ARBA00022989"/>
    </source>
</evidence>
<organism evidence="14 15">
    <name type="scientific">Melghiribacillus thermohalophilus</name>
    <dbReference type="NCBI Taxonomy" id="1324956"/>
    <lineage>
        <taxon>Bacteria</taxon>
        <taxon>Bacillati</taxon>
        <taxon>Bacillota</taxon>
        <taxon>Bacilli</taxon>
        <taxon>Bacillales</taxon>
        <taxon>Bacillaceae</taxon>
        <taxon>Melghiribacillus</taxon>
    </lineage>
</organism>
<dbReference type="PANTHER" id="PTHR43221">
    <property type="entry name" value="PROTEASE HTPX"/>
    <property type="match status" value="1"/>
</dbReference>
<dbReference type="EMBL" id="SMAN01000018">
    <property type="protein sequence ID" value="TCT19342.1"/>
    <property type="molecule type" value="Genomic_DNA"/>
</dbReference>
<keyword evidence="6 11" id="KW-0378">Hydrolase</keyword>
<dbReference type="Proteomes" id="UP000294650">
    <property type="component" value="Unassembled WGS sequence"/>
</dbReference>
<evidence type="ECO:0000256" key="7">
    <source>
        <dbReference type="ARBA" id="ARBA00022833"/>
    </source>
</evidence>
<dbReference type="RefSeq" id="WP_132372448.1">
    <property type="nucleotide sequence ID" value="NZ_SMAN01000018.1"/>
</dbReference>
<keyword evidence="3 11" id="KW-0645">Protease</keyword>
<evidence type="ECO:0000313" key="15">
    <source>
        <dbReference type="Proteomes" id="UP000294650"/>
    </source>
</evidence>
<feature type="domain" description="Peptidase M48" evidence="13">
    <location>
        <begin position="145"/>
        <end position="245"/>
    </location>
</feature>
<feature type="transmembrane region" description="Helical" evidence="12">
    <location>
        <begin position="33"/>
        <end position="60"/>
    </location>
</feature>
<comment type="similarity">
    <text evidence="11">Belongs to the peptidase M48 family.</text>
</comment>
<comment type="cofactor">
    <cofactor evidence="11">
        <name>Zn(2+)</name>
        <dbReference type="ChEBI" id="CHEBI:29105"/>
    </cofactor>
    <text evidence="11">Binds 1 zinc ion per subunit.</text>
</comment>
<name>A0A4V2V105_9BACI</name>
<comment type="caution">
    <text evidence="14">The sequence shown here is derived from an EMBL/GenBank/DDBJ whole genome shotgun (WGS) entry which is preliminary data.</text>
</comment>
<keyword evidence="4 12" id="KW-0812">Transmembrane</keyword>
<evidence type="ECO:0000256" key="6">
    <source>
        <dbReference type="ARBA" id="ARBA00022801"/>
    </source>
</evidence>
<protein>
    <submittedName>
        <fullName evidence="14">Zn-dependent protease with chaperone function</fullName>
    </submittedName>
</protein>
<keyword evidence="9 11" id="KW-0482">Metalloprotease</keyword>
<dbReference type="InterPro" id="IPR001915">
    <property type="entry name" value="Peptidase_M48"/>
</dbReference>
<keyword evidence="7 11" id="KW-0862">Zinc</keyword>
<evidence type="ECO:0000256" key="1">
    <source>
        <dbReference type="ARBA" id="ARBA00004651"/>
    </source>
</evidence>
<proteinExistence type="inferred from homology"/>
<evidence type="ECO:0000256" key="4">
    <source>
        <dbReference type="ARBA" id="ARBA00022692"/>
    </source>
</evidence>
<evidence type="ECO:0000256" key="12">
    <source>
        <dbReference type="SAM" id="Phobius"/>
    </source>
</evidence>
<comment type="subcellular location">
    <subcellularLocation>
        <location evidence="1">Cell membrane</location>
        <topology evidence="1">Multi-pass membrane protein</topology>
    </subcellularLocation>
</comment>
<reference evidence="14 15" key="1">
    <citation type="submission" date="2019-03" db="EMBL/GenBank/DDBJ databases">
        <title>Genomic Encyclopedia of Type Strains, Phase IV (KMG-IV): sequencing the most valuable type-strain genomes for metagenomic binning, comparative biology and taxonomic classification.</title>
        <authorList>
            <person name="Goeker M."/>
        </authorList>
    </citation>
    <scope>NUCLEOTIDE SEQUENCE [LARGE SCALE GENOMIC DNA]</scope>
    <source>
        <strain evidence="14 15">DSM 25894</strain>
    </source>
</reference>
<sequence>MTEQKYLELIQTFEVQYAQDPQKYRKRLGHFALFGYAYIWLWILVATGLAVASIYVIIFIKGHYGYFKLLFLSLLFLFIVLRAVTFRIKPPGGLEIKKDQAPLLFDMLEDIKKKIQSPKIHKVLITSDFNAAISQVPRLGMFGFHKNYLIIGLPLMHALTADQFKSVIGHELGHLSRKHGKFSSWIYRVRESWLKVIDVLEHKKTYGLWIYKKFFNWFFPRFNAYSFVIRRENEYEADQQAAIVTDSKTGIHWCASVWLAAG</sequence>
<gene>
    <name evidence="14" type="ORF">EDD68_11826</name>
</gene>
<keyword evidence="10 12" id="KW-0472">Membrane</keyword>
<dbReference type="AlphaFoldDB" id="A0A4V2V105"/>
<dbReference type="Gene3D" id="3.30.2010.10">
    <property type="entry name" value="Metalloproteases ('zincins'), catalytic domain"/>
    <property type="match status" value="1"/>
</dbReference>
<feature type="transmembrane region" description="Helical" evidence="12">
    <location>
        <begin position="66"/>
        <end position="84"/>
    </location>
</feature>
<dbReference type="GO" id="GO:0005886">
    <property type="term" value="C:plasma membrane"/>
    <property type="evidence" value="ECO:0007669"/>
    <property type="project" value="UniProtKB-SubCell"/>
</dbReference>
<dbReference type="InterPro" id="IPR050083">
    <property type="entry name" value="HtpX_protease"/>
</dbReference>
<dbReference type="OrthoDB" id="9789270at2"/>
<evidence type="ECO:0000256" key="9">
    <source>
        <dbReference type="ARBA" id="ARBA00023049"/>
    </source>
</evidence>
<evidence type="ECO:0000259" key="13">
    <source>
        <dbReference type="Pfam" id="PF01435"/>
    </source>
</evidence>
<dbReference type="Pfam" id="PF01435">
    <property type="entry name" value="Peptidase_M48"/>
    <property type="match status" value="1"/>
</dbReference>
<evidence type="ECO:0000256" key="11">
    <source>
        <dbReference type="RuleBase" id="RU003983"/>
    </source>
</evidence>
<dbReference type="CDD" id="cd07328">
    <property type="entry name" value="M48_Ste24p_like"/>
    <property type="match status" value="1"/>
</dbReference>
<keyword evidence="5" id="KW-0479">Metal-binding</keyword>
<keyword evidence="15" id="KW-1185">Reference proteome</keyword>
<evidence type="ECO:0000256" key="3">
    <source>
        <dbReference type="ARBA" id="ARBA00022670"/>
    </source>
</evidence>
<dbReference type="PANTHER" id="PTHR43221:SF1">
    <property type="entry name" value="PROTEASE HTPX"/>
    <property type="match status" value="1"/>
</dbReference>
<evidence type="ECO:0000256" key="5">
    <source>
        <dbReference type="ARBA" id="ARBA00022723"/>
    </source>
</evidence>
<dbReference type="GO" id="GO:0006508">
    <property type="term" value="P:proteolysis"/>
    <property type="evidence" value="ECO:0007669"/>
    <property type="project" value="UniProtKB-KW"/>
</dbReference>
<dbReference type="GO" id="GO:0004222">
    <property type="term" value="F:metalloendopeptidase activity"/>
    <property type="evidence" value="ECO:0007669"/>
    <property type="project" value="InterPro"/>
</dbReference>
<evidence type="ECO:0000256" key="10">
    <source>
        <dbReference type="ARBA" id="ARBA00023136"/>
    </source>
</evidence>
<dbReference type="GO" id="GO:0046872">
    <property type="term" value="F:metal ion binding"/>
    <property type="evidence" value="ECO:0007669"/>
    <property type="project" value="UniProtKB-KW"/>
</dbReference>
<keyword evidence="2" id="KW-1003">Cell membrane</keyword>